<protein>
    <submittedName>
        <fullName evidence="1">Uncharacterized protein</fullName>
    </submittedName>
</protein>
<dbReference type="Proteomes" id="UP000250140">
    <property type="component" value="Unassembled WGS sequence"/>
</dbReference>
<reference evidence="1 2" key="1">
    <citation type="journal article" date="2016" name="Nat. Commun.">
        <title>Ectomycorrhizal ecology is imprinted in the genome of the dominant symbiotic fungus Cenococcum geophilum.</title>
        <authorList>
            <consortium name="DOE Joint Genome Institute"/>
            <person name="Peter M."/>
            <person name="Kohler A."/>
            <person name="Ohm R.A."/>
            <person name="Kuo A."/>
            <person name="Krutzmann J."/>
            <person name="Morin E."/>
            <person name="Arend M."/>
            <person name="Barry K.W."/>
            <person name="Binder M."/>
            <person name="Choi C."/>
            <person name="Clum A."/>
            <person name="Copeland A."/>
            <person name="Grisel N."/>
            <person name="Haridas S."/>
            <person name="Kipfer T."/>
            <person name="LaButti K."/>
            <person name="Lindquist E."/>
            <person name="Lipzen A."/>
            <person name="Maire R."/>
            <person name="Meier B."/>
            <person name="Mihaltcheva S."/>
            <person name="Molinier V."/>
            <person name="Murat C."/>
            <person name="Poggeler S."/>
            <person name="Quandt C.A."/>
            <person name="Sperisen C."/>
            <person name="Tritt A."/>
            <person name="Tisserant E."/>
            <person name="Crous P.W."/>
            <person name="Henrissat B."/>
            <person name="Nehls U."/>
            <person name="Egli S."/>
            <person name="Spatafora J.W."/>
            <person name="Grigoriev I.V."/>
            <person name="Martin F.M."/>
        </authorList>
    </citation>
    <scope>NUCLEOTIDE SEQUENCE [LARGE SCALE GENOMIC DNA]</scope>
    <source>
        <strain evidence="1 2">CBS 207.34</strain>
    </source>
</reference>
<keyword evidence="2" id="KW-1185">Reference proteome</keyword>
<dbReference type="EMBL" id="KV749579">
    <property type="protein sequence ID" value="OCL08826.1"/>
    <property type="molecule type" value="Genomic_DNA"/>
</dbReference>
<dbReference type="OrthoDB" id="6361347at2759"/>
<dbReference type="AlphaFoldDB" id="A0A8E2F1N6"/>
<evidence type="ECO:0000313" key="2">
    <source>
        <dbReference type="Proteomes" id="UP000250140"/>
    </source>
</evidence>
<proteinExistence type="predicted"/>
<name>A0A8E2F1N6_9PEZI</name>
<accession>A0A8E2F1N6</accession>
<organism evidence="1 2">
    <name type="scientific">Glonium stellatum</name>
    <dbReference type="NCBI Taxonomy" id="574774"/>
    <lineage>
        <taxon>Eukaryota</taxon>
        <taxon>Fungi</taxon>
        <taxon>Dikarya</taxon>
        <taxon>Ascomycota</taxon>
        <taxon>Pezizomycotina</taxon>
        <taxon>Dothideomycetes</taxon>
        <taxon>Pleosporomycetidae</taxon>
        <taxon>Gloniales</taxon>
        <taxon>Gloniaceae</taxon>
        <taxon>Glonium</taxon>
    </lineage>
</organism>
<evidence type="ECO:0000313" key="1">
    <source>
        <dbReference type="EMBL" id="OCL08826.1"/>
    </source>
</evidence>
<gene>
    <name evidence="1" type="ORF">AOQ84DRAFT_376381</name>
</gene>
<sequence>MFGVNYFYLDLDLKHVHPSQFKEAKTATDSDAYQDGDVVEAWDHVFLWNKCCVPLRKWEEWRDIGDDLADAALPIILGEAGRGGGTDLLSRLESAATRLDPDVSV</sequence>